<dbReference type="AlphaFoldDB" id="A0A101KRL3"/>
<evidence type="ECO:0000256" key="1">
    <source>
        <dbReference type="SAM" id="Phobius"/>
    </source>
</evidence>
<dbReference type="OrthoDB" id="8097957at2"/>
<keyword evidence="1" id="KW-0812">Transmembrane</keyword>
<feature type="transmembrane region" description="Helical" evidence="1">
    <location>
        <begin position="139"/>
        <end position="157"/>
    </location>
</feature>
<reference evidence="2 3" key="1">
    <citation type="submission" date="2015-12" db="EMBL/GenBank/DDBJ databases">
        <title>Draft genome sequence of Mesorhizobium sp. UFLA 01-765, a multitolerant efficient symbiont and plant-growth promoting strain isolated from Zn-mining soil using Leucaena leucocephala as a trap plant.</title>
        <authorList>
            <person name="Rangel W.M."/>
            <person name="Thijs S."/>
            <person name="Longatti S.M."/>
            <person name="Moreira F.M."/>
            <person name="Weyens N."/>
            <person name="Vangronsveld J."/>
            <person name="Van Hamme J.D."/>
            <person name="Bottos E.M."/>
            <person name="Rineau F."/>
        </authorList>
    </citation>
    <scope>NUCLEOTIDE SEQUENCE [LARGE SCALE GENOMIC DNA]</scope>
    <source>
        <strain evidence="2 3">UFLA 01-765</strain>
    </source>
</reference>
<organism evidence="2 3">
    <name type="scientific">Rhizobium loti</name>
    <name type="common">Mesorhizobium loti</name>
    <dbReference type="NCBI Taxonomy" id="381"/>
    <lineage>
        <taxon>Bacteria</taxon>
        <taxon>Pseudomonadati</taxon>
        <taxon>Pseudomonadota</taxon>
        <taxon>Alphaproteobacteria</taxon>
        <taxon>Hyphomicrobiales</taxon>
        <taxon>Phyllobacteriaceae</taxon>
        <taxon>Mesorhizobium</taxon>
    </lineage>
</organism>
<gene>
    <name evidence="2" type="ORF">AU467_25470</name>
</gene>
<dbReference type="EMBL" id="LPWA01000115">
    <property type="protein sequence ID" value="KUM25678.1"/>
    <property type="molecule type" value="Genomic_DNA"/>
</dbReference>
<sequence length="178" mass="19572">MTRKPILFFAFPALVLFLLAAERTATFLLGTYSASPAMWRIWLELRPFSTMFWQQVDFYLGGSMSLDAAIILAASAACWMACQAKRSAGFFLANHAALLFAGLMIAVGSHSETASTIATFTAPRGFQFSLAIDFSWKNSLVLCLGLAACAYCHVAFLREAKLRAEARSVRILALQRDL</sequence>
<comment type="caution">
    <text evidence="2">The sequence shown here is derived from an EMBL/GenBank/DDBJ whole genome shotgun (WGS) entry which is preliminary data.</text>
</comment>
<proteinExistence type="predicted"/>
<feature type="transmembrane region" description="Helical" evidence="1">
    <location>
        <begin position="58"/>
        <end position="81"/>
    </location>
</feature>
<name>A0A101KRL3_RHILI</name>
<feature type="transmembrane region" description="Helical" evidence="1">
    <location>
        <begin position="88"/>
        <end position="107"/>
    </location>
</feature>
<evidence type="ECO:0000313" key="2">
    <source>
        <dbReference type="EMBL" id="KUM25678.1"/>
    </source>
</evidence>
<accession>A0A101KRL3</accession>
<keyword evidence="1" id="KW-0472">Membrane</keyword>
<protein>
    <submittedName>
        <fullName evidence="2">Uncharacterized protein</fullName>
    </submittedName>
</protein>
<evidence type="ECO:0000313" key="3">
    <source>
        <dbReference type="Proteomes" id="UP000053176"/>
    </source>
</evidence>
<keyword evidence="1" id="KW-1133">Transmembrane helix</keyword>
<dbReference type="Proteomes" id="UP000053176">
    <property type="component" value="Unassembled WGS sequence"/>
</dbReference>